<name>A0ABM5UXK7_9BURK</name>
<dbReference type="Gene3D" id="3.40.190.10">
    <property type="entry name" value="Periplasmic binding protein-like II"/>
    <property type="match status" value="2"/>
</dbReference>
<keyword evidence="1 2" id="KW-0732">Signal</keyword>
<dbReference type="SMART" id="SM00062">
    <property type="entry name" value="PBPb"/>
    <property type="match status" value="1"/>
</dbReference>
<dbReference type="InterPro" id="IPR001638">
    <property type="entry name" value="Solute-binding_3/MltF_N"/>
</dbReference>
<evidence type="ECO:0000313" key="5">
    <source>
        <dbReference type="Proteomes" id="UP000063429"/>
    </source>
</evidence>
<dbReference type="PANTHER" id="PTHR35936:SF17">
    <property type="entry name" value="ARGININE-BINDING EXTRACELLULAR PROTEIN ARTP"/>
    <property type="match status" value="1"/>
</dbReference>
<evidence type="ECO:0000313" key="4">
    <source>
        <dbReference type="EMBL" id="AKZ61993.1"/>
    </source>
</evidence>
<evidence type="ECO:0000256" key="1">
    <source>
        <dbReference type="ARBA" id="ARBA00022729"/>
    </source>
</evidence>
<proteinExistence type="predicted"/>
<dbReference type="Pfam" id="PF00497">
    <property type="entry name" value="SBP_bac_3"/>
    <property type="match status" value="1"/>
</dbReference>
<organism evidence="4 5">
    <name type="scientific">Herbaspirillum hiltneri N3</name>
    <dbReference type="NCBI Taxonomy" id="1262470"/>
    <lineage>
        <taxon>Bacteria</taxon>
        <taxon>Pseudomonadati</taxon>
        <taxon>Pseudomonadota</taxon>
        <taxon>Betaproteobacteria</taxon>
        <taxon>Burkholderiales</taxon>
        <taxon>Oxalobacteraceae</taxon>
        <taxon>Herbaspirillum</taxon>
    </lineage>
</organism>
<feature type="domain" description="Solute-binding protein family 3/N-terminal" evidence="3">
    <location>
        <begin position="42"/>
        <end position="262"/>
    </location>
</feature>
<feature type="chain" id="PRO_5047477280" evidence="2">
    <location>
        <begin position="32"/>
        <end position="272"/>
    </location>
</feature>
<reference evidence="5" key="1">
    <citation type="journal article" date="2015" name="Genome Announc.">
        <title>Complete Genome Sequence of Herbaspirillum hiltneri N3 (DSM 17495), Isolated from Surface-Sterilized Wheat Roots.</title>
        <authorList>
            <person name="Guizelini D."/>
            <person name="Saizaki P.M."/>
            <person name="Coimbra N.A."/>
            <person name="Weiss V.A."/>
            <person name="Faoro H."/>
            <person name="Sfeir M.Z."/>
            <person name="Baura V.A."/>
            <person name="Monteiro R.A."/>
            <person name="Chubatsu L.S."/>
            <person name="Souza E.M."/>
            <person name="Cruz L.M."/>
            <person name="Pedrosa F.O."/>
            <person name="Raittz R.T."/>
            <person name="Marchaukoski J.N."/>
            <person name="Steffens M.B."/>
        </authorList>
    </citation>
    <scope>NUCLEOTIDE SEQUENCE [LARGE SCALE GENOMIC DNA]</scope>
    <source>
        <strain evidence="5">N3</strain>
    </source>
</reference>
<feature type="signal peptide" evidence="2">
    <location>
        <begin position="1"/>
        <end position="31"/>
    </location>
</feature>
<dbReference type="RefSeq" id="WP_053195491.1">
    <property type="nucleotide sequence ID" value="NZ_CP011409.1"/>
</dbReference>
<dbReference type="SUPFAM" id="SSF53850">
    <property type="entry name" value="Periplasmic binding protein-like II"/>
    <property type="match status" value="1"/>
</dbReference>
<gene>
    <name evidence="4" type="ORF">F506_04290</name>
</gene>
<sequence>MNTFKASIKSGIKYAAAAVLGLVCLAQSVSADTLSDIRQRKKIVIAIDLGSPPFGMTDDKLQPYGSDVSAAKMLAKDLGVEMEIIQVTGPNRVPFLLTNKADIVIASFSITPERAKVINFSVPYSASESVVGAERSMQIKSLADLAGKRVGVVRGNLQDTLLTPIVPKGTILVRYDDDSTNAAALLSGQVDAIGTAKELVTTTARKNPGRNIETKFSVKVVPHGIGVRKEDTALLAWINSWVVTNMKNGNLAKSYEAAAGAPLPDLSQYLPK</sequence>
<dbReference type="PANTHER" id="PTHR35936">
    <property type="entry name" value="MEMBRANE-BOUND LYTIC MUREIN TRANSGLYCOSYLASE F"/>
    <property type="match status" value="1"/>
</dbReference>
<dbReference type="EMBL" id="CP011409">
    <property type="protein sequence ID" value="AKZ61993.1"/>
    <property type="molecule type" value="Genomic_DNA"/>
</dbReference>
<protein>
    <submittedName>
        <fullName evidence="4">Amino acid ABC transporter</fullName>
    </submittedName>
</protein>
<evidence type="ECO:0000259" key="3">
    <source>
        <dbReference type="SMART" id="SM00062"/>
    </source>
</evidence>
<dbReference type="Proteomes" id="UP000063429">
    <property type="component" value="Chromosome"/>
</dbReference>
<accession>A0ABM5UXK7</accession>
<evidence type="ECO:0000256" key="2">
    <source>
        <dbReference type="SAM" id="SignalP"/>
    </source>
</evidence>
<keyword evidence="5" id="KW-1185">Reference proteome</keyword>